<dbReference type="PANTHER" id="PTHR42928">
    <property type="entry name" value="TRICARBOXYLATE-BINDING PROTEIN"/>
    <property type="match status" value="1"/>
</dbReference>
<dbReference type="RefSeq" id="WP_393177011.1">
    <property type="nucleotide sequence ID" value="NZ_JBICRM010000058.1"/>
</dbReference>
<dbReference type="EMBL" id="JBICRM010000058">
    <property type="protein sequence ID" value="MFG1710825.1"/>
    <property type="molecule type" value="Genomic_DNA"/>
</dbReference>
<evidence type="ECO:0000313" key="4">
    <source>
        <dbReference type="Proteomes" id="UP001603978"/>
    </source>
</evidence>
<comment type="caution">
    <text evidence="3">The sequence shown here is derived from an EMBL/GenBank/DDBJ whole genome shotgun (WGS) entry which is preliminary data.</text>
</comment>
<comment type="similarity">
    <text evidence="1">Belongs to the UPF0065 (bug) family.</text>
</comment>
<feature type="signal peptide" evidence="2">
    <location>
        <begin position="1"/>
        <end position="21"/>
    </location>
</feature>
<evidence type="ECO:0000256" key="1">
    <source>
        <dbReference type="ARBA" id="ARBA00006987"/>
    </source>
</evidence>
<organism evidence="3 4">
    <name type="scientific">Nonomuraea marmarensis</name>
    <dbReference type="NCBI Taxonomy" id="3351344"/>
    <lineage>
        <taxon>Bacteria</taxon>
        <taxon>Bacillati</taxon>
        <taxon>Actinomycetota</taxon>
        <taxon>Actinomycetes</taxon>
        <taxon>Streptosporangiales</taxon>
        <taxon>Streptosporangiaceae</taxon>
        <taxon>Nonomuraea</taxon>
    </lineage>
</organism>
<dbReference type="PANTHER" id="PTHR42928:SF3">
    <property type="entry name" value="UPF0065 PROTEIN YFLP"/>
    <property type="match status" value="1"/>
</dbReference>
<dbReference type="InterPro" id="IPR042100">
    <property type="entry name" value="Bug_dom1"/>
</dbReference>
<dbReference type="Gene3D" id="3.40.190.150">
    <property type="entry name" value="Bordetella uptake gene, domain 1"/>
    <property type="match status" value="1"/>
</dbReference>
<gene>
    <name evidence="3" type="ORF">ACFLIM_47460</name>
</gene>
<name>A0ABW7ATS4_9ACTN</name>
<keyword evidence="2" id="KW-0732">Signal</keyword>
<dbReference type="InterPro" id="IPR005064">
    <property type="entry name" value="BUG"/>
</dbReference>
<dbReference type="Proteomes" id="UP001603978">
    <property type="component" value="Unassembled WGS sequence"/>
</dbReference>
<dbReference type="CDD" id="cd07012">
    <property type="entry name" value="PBP2_Bug_TTT"/>
    <property type="match status" value="1"/>
</dbReference>
<keyword evidence="4" id="KW-1185">Reference proteome</keyword>
<dbReference type="Gene3D" id="3.40.190.10">
    <property type="entry name" value="Periplasmic binding protein-like II"/>
    <property type="match status" value="1"/>
</dbReference>
<reference evidence="3 4" key="1">
    <citation type="submission" date="2024-10" db="EMBL/GenBank/DDBJ databases">
        <authorList>
            <person name="Topkara A.R."/>
            <person name="Saygin H."/>
        </authorList>
    </citation>
    <scope>NUCLEOTIDE SEQUENCE [LARGE SCALE GENOMIC DNA]</scope>
    <source>
        <strain evidence="3 4">M3C6</strain>
    </source>
</reference>
<evidence type="ECO:0000256" key="2">
    <source>
        <dbReference type="SAM" id="SignalP"/>
    </source>
</evidence>
<dbReference type="Pfam" id="PF03401">
    <property type="entry name" value="TctC"/>
    <property type="match status" value="1"/>
</dbReference>
<accession>A0ABW7ATS4</accession>
<sequence length="326" mass="34037">MKHPRILAAGLAAALLLPAAACGTTADQGTASATRNMHVVVGNQPGGGYDTMARQIAKVLAETKIVTRTDVVNKPGADGTVALQQLVNQKGQGGTLMTTGLAVTGAALANKAPVTLKDVTPIARVLEEPSIVAVSASSPYRTLADLLKAWKADPGKVPAGGGAVGGPDYTYIMLLAKAAGIDPKDVNFVQYDGGGELLPAVLGNKVGFAASGYAEWADQIDSGQLRVLAVSSAARLEGLDAPTLKEQGVDLVFANWRGFIAPPQISEADRTALIDVFRKMRDTPQWKQTLKQNGQYDAFLAGPEFGTFMSGEQDRIRQILTEAGAL</sequence>
<evidence type="ECO:0000313" key="3">
    <source>
        <dbReference type="EMBL" id="MFG1710825.1"/>
    </source>
</evidence>
<dbReference type="SUPFAM" id="SSF53850">
    <property type="entry name" value="Periplasmic binding protein-like II"/>
    <property type="match status" value="1"/>
</dbReference>
<protein>
    <submittedName>
        <fullName evidence="3">Bug family tripartite tricarboxylate transporter substrate binding protein</fullName>
    </submittedName>
</protein>
<proteinExistence type="inferred from homology"/>
<feature type="chain" id="PRO_5047188426" evidence="2">
    <location>
        <begin position="22"/>
        <end position="326"/>
    </location>
</feature>
<dbReference type="PIRSF" id="PIRSF017082">
    <property type="entry name" value="YflP"/>
    <property type="match status" value="1"/>
</dbReference>